<dbReference type="PANTHER" id="PTHR43280">
    <property type="entry name" value="ARAC-FAMILY TRANSCRIPTIONAL REGULATOR"/>
    <property type="match status" value="1"/>
</dbReference>
<dbReference type="SUPFAM" id="SSF46689">
    <property type="entry name" value="Homeodomain-like"/>
    <property type="match status" value="2"/>
</dbReference>
<dbReference type="Gene3D" id="1.10.10.60">
    <property type="entry name" value="Homeodomain-like"/>
    <property type="match status" value="2"/>
</dbReference>
<dbReference type="SMART" id="SM00342">
    <property type="entry name" value="HTH_ARAC"/>
    <property type="match status" value="1"/>
</dbReference>
<dbReference type="SUPFAM" id="SSF51215">
    <property type="entry name" value="Regulatory protein AraC"/>
    <property type="match status" value="1"/>
</dbReference>
<reference evidence="5 6" key="1">
    <citation type="submission" date="2022-03" db="EMBL/GenBank/DDBJ databases">
        <title>Metagenome-assembled genomes from swine fecal metagenomes.</title>
        <authorList>
            <person name="Holman D.B."/>
            <person name="Kommadath A."/>
        </authorList>
    </citation>
    <scope>NUCLEOTIDE SEQUENCE [LARGE SCALE GENOMIC DNA]</scope>
    <source>
        <strain evidence="5">SUG147</strain>
    </source>
</reference>
<evidence type="ECO:0000256" key="2">
    <source>
        <dbReference type="ARBA" id="ARBA00023125"/>
    </source>
</evidence>
<accession>A0AAE3FFM8</accession>
<keyword evidence="1" id="KW-0805">Transcription regulation</keyword>
<evidence type="ECO:0000256" key="1">
    <source>
        <dbReference type="ARBA" id="ARBA00023015"/>
    </source>
</evidence>
<organism evidence="5 6">
    <name type="scientific">Candidatus Colimorpha enterica</name>
    <dbReference type="NCBI Taxonomy" id="3083063"/>
    <lineage>
        <taxon>Bacteria</taxon>
        <taxon>Pseudomonadati</taxon>
        <taxon>Bacteroidota</taxon>
        <taxon>Bacteroidia</taxon>
        <taxon>Bacteroidales</taxon>
        <taxon>Candidatus Colimorpha</taxon>
    </lineage>
</organism>
<comment type="caution">
    <text evidence="5">The sequence shown here is derived from an EMBL/GenBank/DDBJ whole genome shotgun (WGS) entry which is preliminary data.</text>
</comment>
<dbReference type="Proteomes" id="UP001139365">
    <property type="component" value="Unassembled WGS sequence"/>
</dbReference>
<evidence type="ECO:0000259" key="4">
    <source>
        <dbReference type="PROSITE" id="PS01124"/>
    </source>
</evidence>
<sequence>MLPQEMRIEKINGVLFGNKPFPAGAVRDWTCRRDYCELIMIVSGTRRITWRNETFTETGGSVRFMPESGDGDRYVSEIIEPGDYCIVTFNACGAPDEMLHSQLKFSAGAEQLFLRLWRTWTLKQNGWYHRSVGILYEILAELEGQRYYPNDRMDVLAPAIAEIERSLTSGVDVSHLHELCGISYSYFKRLFIGRYGIPPRRYITKLRMNIAYEQLASGNLSVSEIAAILGFSDISYFSRVFRRETGCTAEEYRRARLRKQGEYREP</sequence>
<dbReference type="GO" id="GO:0043565">
    <property type="term" value="F:sequence-specific DNA binding"/>
    <property type="evidence" value="ECO:0007669"/>
    <property type="project" value="InterPro"/>
</dbReference>
<dbReference type="GO" id="GO:0003700">
    <property type="term" value="F:DNA-binding transcription factor activity"/>
    <property type="evidence" value="ECO:0007669"/>
    <property type="project" value="InterPro"/>
</dbReference>
<dbReference type="PANTHER" id="PTHR43280:SF28">
    <property type="entry name" value="HTH-TYPE TRANSCRIPTIONAL ACTIVATOR RHAS"/>
    <property type="match status" value="1"/>
</dbReference>
<protein>
    <submittedName>
        <fullName evidence="5">AraC family transcriptional regulator</fullName>
    </submittedName>
</protein>
<keyword evidence="3" id="KW-0804">Transcription</keyword>
<dbReference type="PROSITE" id="PS01124">
    <property type="entry name" value="HTH_ARAC_FAMILY_2"/>
    <property type="match status" value="1"/>
</dbReference>
<dbReference type="PRINTS" id="PR00032">
    <property type="entry name" value="HTHARAC"/>
</dbReference>
<name>A0AAE3FFM8_9BACT</name>
<dbReference type="EMBL" id="JALEMU010000004">
    <property type="protein sequence ID" value="MCI5754699.1"/>
    <property type="molecule type" value="Genomic_DNA"/>
</dbReference>
<dbReference type="InterPro" id="IPR020449">
    <property type="entry name" value="Tscrpt_reg_AraC-type_HTH"/>
</dbReference>
<keyword evidence="2" id="KW-0238">DNA-binding</keyword>
<dbReference type="Pfam" id="PF12833">
    <property type="entry name" value="HTH_18"/>
    <property type="match status" value="1"/>
</dbReference>
<dbReference type="InterPro" id="IPR018060">
    <property type="entry name" value="HTH_AraC"/>
</dbReference>
<feature type="domain" description="HTH araC/xylS-type" evidence="4">
    <location>
        <begin position="157"/>
        <end position="255"/>
    </location>
</feature>
<dbReference type="InterPro" id="IPR009057">
    <property type="entry name" value="Homeodomain-like_sf"/>
</dbReference>
<evidence type="ECO:0000256" key="3">
    <source>
        <dbReference type="ARBA" id="ARBA00023163"/>
    </source>
</evidence>
<gene>
    <name evidence="5" type="ORF">MR241_00190</name>
</gene>
<proteinExistence type="predicted"/>
<dbReference type="AlphaFoldDB" id="A0AAE3FFM8"/>
<dbReference type="InterPro" id="IPR037923">
    <property type="entry name" value="HTH-like"/>
</dbReference>
<evidence type="ECO:0000313" key="5">
    <source>
        <dbReference type="EMBL" id="MCI5754699.1"/>
    </source>
</evidence>
<evidence type="ECO:0000313" key="6">
    <source>
        <dbReference type="Proteomes" id="UP001139365"/>
    </source>
</evidence>